<feature type="region of interest" description="Disordered" evidence="1">
    <location>
        <begin position="162"/>
        <end position="198"/>
    </location>
</feature>
<reference evidence="2" key="1">
    <citation type="journal article" date="2009" name="Rice">
        <title>De Novo Next Generation Sequencing of Plant Genomes.</title>
        <authorList>
            <person name="Rounsley S."/>
            <person name="Marri P.R."/>
            <person name="Yu Y."/>
            <person name="He R."/>
            <person name="Sisneros N."/>
            <person name="Goicoechea J.L."/>
            <person name="Lee S.J."/>
            <person name="Angelova A."/>
            <person name="Kudrna D."/>
            <person name="Luo M."/>
            <person name="Affourtit J."/>
            <person name="Desany B."/>
            <person name="Knight J."/>
            <person name="Niazi F."/>
            <person name="Egholm M."/>
            <person name="Wing R.A."/>
        </authorList>
    </citation>
    <scope>NUCLEOTIDE SEQUENCE [LARGE SCALE GENOMIC DNA]</scope>
    <source>
        <strain evidence="2">cv. IRGC 105608</strain>
    </source>
</reference>
<protein>
    <submittedName>
        <fullName evidence="2">Uncharacterized protein</fullName>
    </submittedName>
</protein>
<accession>A0A0D3GM43</accession>
<dbReference type="PaxDb" id="65489-OBART07G02530.1"/>
<proteinExistence type="predicted"/>
<evidence type="ECO:0000313" key="2">
    <source>
        <dbReference type="EnsemblPlants" id="OBART07G02530.1"/>
    </source>
</evidence>
<evidence type="ECO:0000313" key="3">
    <source>
        <dbReference type="Proteomes" id="UP000026960"/>
    </source>
</evidence>
<evidence type="ECO:0000256" key="1">
    <source>
        <dbReference type="SAM" id="MobiDB-lite"/>
    </source>
</evidence>
<dbReference type="AlphaFoldDB" id="A0A0D3GM43"/>
<dbReference type="HOGENOM" id="CLU_872597_0_0_1"/>
<dbReference type="eggNOG" id="ENOG502R7MJ">
    <property type="taxonomic scope" value="Eukaryota"/>
</dbReference>
<name>A0A0D3GM43_9ORYZ</name>
<reference evidence="2" key="2">
    <citation type="submission" date="2015-03" db="UniProtKB">
        <authorList>
            <consortium name="EnsemblPlants"/>
        </authorList>
    </citation>
    <scope>IDENTIFICATION</scope>
</reference>
<dbReference type="Proteomes" id="UP000026960">
    <property type="component" value="Chromosome 7"/>
</dbReference>
<sequence length="313" mass="33612">MAAVTVLDCQVFGIHKMVLLSETAAAPPPPPPLAEQKTAPPAVTLRLLVQRACCYHDSDADADGVVDHDMDTMEDVICRVPLRELMADDRDDDGASVAERAFREMVAGIEHPTLLPEVEPEVSKAAARVRARCEGRPEEEIAGLELRLHVLLVVHVFGGAGDDDDDDDEIGSDMDLSDVCGETEDDDDGVLISDEDDDEYGVYGGGGCAMAREGGPSDGALLLSGFAARSDGAELDDDDQLEVTPRDVRRLVRMALDGEDVERDEAYQRALAGGTAVSPASLAAMVDQALQSVRRQQQNAPRDGVVRRMRTGF</sequence>
<dbReference type="Gramene" id="OBART07G02530.1">
    <property type="protein sequence ID" value="OBART07G02530.1"/>
    <property type="gene ID" value="OBART07G02530"/>
</dbReference>
<organism evidence="2">
    <name type="scientific">Oryza barthii</name>
    <dbReference type="NCBI Taxonomy" id="65489"/>
    <lineage>
        <taxon>Eukaryota</taxon>
        <taxon>Viridiplantae</taxon>
        <taxon>Streptophyta</taxon>
        <taxon>Embryophyta</taxon>
        <taxon>Tracheophyta</taxon>
        <taxon>Spermatophyta</taxon>
        <taxon>Magnoliopsida</taxon>
        <taxon>Liliopsida</taxon>
        <taxon>Poales</taxon>
        <taxon>Poaceae</taxon>
        <taxon>BOP clade</taxon>
        <taxon>Oryzoideae</taxon>
        <taxon>Oryzeae</taxon>
        <taxon>Oryzinae</taxon>
        <taxon>Oryza</taxon>
    </lineage>
</organism>
<keyword evidence="3" id="KW-1185">Reference proteome</keyword>
<dbReference type="EnsemblPlants" id="OBART07G02530.1">
    <property type="protein sequence ID" value="OBART07G02530.1"/>
    <property type="gene ID" value="OBART07G02530"/>
</dbReference>